<dbReference type="AlphaFoldDB" id="A1R9K1"/>
<dbReference type="PROSITE" id="PS51272">
    <property type="entry name" value="SLH"/>
    <property type="match status" value="2"/>
</dbReference>
<organism evidence="3 4">
    <name type="scientific">Paenarthrobacter aurescens (strain TC1)</name>
    <dbReference type="NCBI Taxonomy" id="290340"/>
    <lineage>
        <taxon>Bacteria</taxon>
        <taxon>Bacillati</taxon>
        <taxon>Actinomycetota</taxon>
        <taxon>Actinomycetes</taxon>
        <taxon>Micrococcales</taxon>
        <taxon>Micrococcaceae</taxon>
        <taxon>Paenarthrobacter</taxon>
    </lineage>
</organism>
<proteinExistence type="predicted"/>
<dbReference type="KEGG" id="aau:AAur_3216"/>
<feature type="region of interest" description="Disordered" evidence="1">
    <location>
        <begin position="1"/>
        <end position="21"/>
    </location>
</feature>
<feature type="domain" description="SLH" evidence="2">
    <location>
        <begin position="54"/>
        <end position="117"/>
    </location>
</feature>
<dbReference type="eggNOG" id="COG1404">
    <property type="taxonomic scope" value="Bacteria"/>
</dbReference>
<dbReference type="Pfam" id="PF00395">
    <property type="entry name" value="SLH"/>
    <property type="match status" value="2"/>
</dbReference>
<evidence type="ECO:0000313" key="3">
    <source>
        <dbReference type="EMBL" id="ABM07887.1"/>
    </source>
</evidence>
<name>A1R9K1_PAEAT</name>
<evidence type="ECO:0000259" key="2">
    <source>
        <dbReference type="PROSITE" id="PS51272"/>
    </source>
</evidence>
<accession>A1R9K1</accession>
<dbReference type="InterPro" id="IPR001119">
    <property type="entry name" value="SLH_dom"/>
</dbReference>
<sequence length="851" mass="90043">MSRSPDPTMPIPPAGYQKRQRFSRSSRTVMVGFFCASLVLTGQTAATAAGETEKAVTFTDVPAGMMFAKEMSWLANEGISTGWSDGTYRPLTAINRDAMAAFLYRLAGSPEFTAPGTSPFQDVSPGQQHYKEMAWLHQQQISTGWDVGNGKREYRPTSAINRDAMAAFLYRFENKPDFQAPTTPPFSDISSTTQFYTEISWLHAKGIATGWDNGDGTASYRPLSPINRDAMAAYLYRLSLPPAEDGVVTSPDTLIIDSATLAQQYVQGDTTITFNSVGAGAPDIDPGNVLVSGFSEFTPDGMLVRVQQVTNAPDGKQTAVVQQATLPDAIYDTNGLVTPTTTIVKQEFLPADGVEVIDNAQASAAPFNRNGGRIPADELATASDVSLPIFEKTFKFSDTLSKSVTGTAWKTVDVEGTGTLALSSEFGVSSDVNAELDIHWASLKQAKFTLDTGLSAETTARATGTLTGTAEKNLGTVNTWAHVQVGPVPVEIQFISSIDLKAKSEWTADTFVTAAASATTTVGMSYKDGNFQPVAEYGGNAEATFQGPQLTSESSVTIGPTLTAKLYGIAGLTGGFDAYAKYATGPETCAHEVGLAGRIGVIAGVEVFGMKLTDEWKKELTKNLVLWQGDLCKPVTPPVDHVTEEVFGDGIAVQEDGGAGDSSQWGRATDYGPGGAAWILSTGNMQNSVGTPGQEASSDLGTPGNTTLSEFIGGLPTFDAASYWAKVVPSGDTLHVRYFFASEEYPEYVGSNYNDVMGVFVNGTNCALVPGTQTPISVNNVNDHTNQNYYLDNTAGASGFNTAMDGMTTALTCSVPVQPGVPVTVEIAVADTSDGILDSAVALLDGGIWSD</sequence>
<evidence type="ECO:0000313" key="4">
    <source>
        <dbReference type="Proteomes" id="UP000000637"/>
    </source>
</evidence>
<evidence type="ECO:0000256" key="1">
    <source>
        <dbReference type="SAM" id="MobiDB-lite"/>
    </source>
</evidence>
<dbReference type="PANTHER" id="PTHR43308">
    <property type="entry name" value="OUTER MEMBRANE PROTEIN ALPHA-RELATED"/>
    <property type="match status" value="1"/>
</dbReference>
<dbReference type="EMBL" id="CP000474">
    <property type="protein sequence ID" value="ABM07887.1"/>
    <property type="molecule type" value="Genomic_DNA"/>
</dbReference>
<dbReference type="NCBIfam" id="NF038133">
    <property type="entry name" value="choice_anch_L"/>
    <property type="match status" value="1"/>
</dbReference>
<dbReference type="InterPro" id="IPR051465">
    <property type="entry name" value="Cell_Envelope_Struct_Comp"/>
</dbReference>
<dbReference type="InterPro" id="IPR049804">
    <property type="entry name" value="Choice_anch_L"/>
</dbReference>
<gene>
    <name evidence="3" type="ordered locus">AAur_3216</name>
</gene>
<feature type="domain" description="SLH" evidence="2">
    <location>
        <begin position="182"/>
        <end position="249"/>
    </location>
</feature>
<dbReference type="PANTHER" id="PTHR43308:SF5">
    <property type="entry name" value="S-LAYER PROTEIN _ PEPTIDOGLYCAN ENDO-BETA-N-ACETYLGLUCOSAMINIDASE"/>
    <property type="match status" value="1"/>
</dbReference>
<reference evidence="3 4" key="1">
    <citation type="journal article" date="2006" name="PLoS Genet.">
        <title>Secrets of soil survival revealed by the genome sequence of Arthrobacter aurescens TC1.</title>
        <authorList>
            <person name="Mongodin E.F."/>
            <person name="Shapir N."/>
            <person name="Daugherty S.C."/>
            <person name="DeBoy R.T."/>
            <person name="Emerson J.B."/>
            <person name="Shvartzbeyn A."/>
            <person name="Radune D."/>
            <person name="Vamathevan J."/>
            <person name="Riggs F."/>
            <person name="Grinberg V."/>
            <person name="Khouri H."/>
            <person name="Wackett L.P."/>
            <person name="Nelson K.E."/>
            <person name="Sadowsky M.J."/>
        </authorList>
    </citation>
    <scope>NUCLEOTIDE SEQUENCE [LARGE SCALE GENOMIC DNA]</scope>
    <source>
        <strain evidence="3 4">TC1</strain>
    </source>
</reference>
<dbReference type="Proteomes" id="UP000000637">
    <property type="component" value="Chromosome"/>
</dbReference>
<dbReference type="STRING" id="290340.AAur_3216"/>
<keyword evidence="4" id="KW-1185">Reference proteome</keyword>
<protein>
    <submittedName>
        <fullName evidence="3">S-layer domain protein</fullName>
    </submittedName>
</protein>
<dbReference type="eggNOG" id="COG3291">
    <property type="taxonomic scope" value="Bacteria"/>
</dbReference>
<dbReference type="HOGENOM" id="CLU_333621_0_0_11"/>